<evidence type="ECO:0000256" key="1">
    <source>
        <dbReference type="ARBA" id="ARBA00022598"/>
    </source>
</evidence>
<keyword evidence="8" id="KW-0460">Magnesium</keyword>
<dbReference type="EC" id="6.5.1.1" evidence="14"/>
<dbReference type="GO" id="GO:0003910">
    <property type="term" value="F:DNA ligase (ATP) activity"/>
    <property type="evidence" value="ECO:0007669"/>
    <property type="project" value="UniProtKB-EC"/>
</dbReference>
<dbReference type="GO" id="GO:0003677">
    <property type="term" value="F:DNA binding"/>
    <property type="evidence" value="ECO:0007669"/>
    <property type="project" value="InterPro"/>
</dbReference>
<dbReference type="InterPro" id="IPR012340">
    <property type="entry name" value="NA-bd_OB-fold"/>
</dbReference>
<dbReference type="GO" id="GO:0006260">
    <property type="term" value="P:DNA replication"/>
    <property type="evidence" value="ECO:0007669"/>
    <property type="project" value="UniProtKB-KW"/>
</dbReference>
<dbReference type="GO" id="GO:0005524">
    <property type="term" value="F:ATP binding"/>
    <property type="evidence" value="ECO:0007669"/>
    <property type="project" value="UniProtKB-KW"/>
</dbReference>
<protein>
    <recommendedName>
        <fullName evidence="14">DNA ligase</fullName>
        <ecNumber evidence="14">6.5.1.1</ecNumber>
    </recommendedName>
</protein>
<dbReference type="FunFam" id="2.40.50.140:FF:000163">
    <property type="entry name" value="Probable DNA ligase"/>
    <property type="match status" value="1"/>
</dbReference>
<comment type="catalytic activity">
    <reaction evidence="12 14">
        <text>ATP + (deoxyribonucleotide)n-3'-hydroxyl + 5'-phospho-(deoxyribonucleotide)m = (deoxyribonucleotide)n+m + AMP + diphosphate.</text>
        <dbReference type="EC" id="6.5.1.1"/>
    </reaction>
</comment>
<dbReference type="SUPFAM" id="SSF117018">
    <property type="entry name" value="ATP-dependent DNA ligase DNA-binding domain"/>
    <property type="match status" value="1"/>
</dbReference>
<dbReference type="InterPro" id="IPR050191">
    <property type="entry name" value="ATP-dep_DNA_ligase"/>
</dbReference>
<dbReference type="InterPro" id="IPR012308">
    <property type="entry name" value="DNA_ligase_ATP-dep_N"/>
</dbReference>
<proteinExistence type="inferred from homology"/>
<keyword evidence="11" id="KW-0131">Cell cycle</keyword>
<evidence type="ECO:0000313" key="17">
    <source>
        <dbReference type="EMBL" id="TDT15700.1"/>
    </source>
</evidence>
<keyword evidence="6 14" id="KW-0227">DNA damage</keyword>
<evidence type="ECO:0000256" key="6">
    <source>
        <dbReference type="ARBA" id="ARBA00022763"/>
    </source>
</evidence>
<evidence type="ECO:0000256" key="10">
    <source>
        <dbReference type="ARBA" id="ARBA00023204"/>
    </source>
</evidence>
<keyword evidence="4" id="KW-0479">Metal-binding</keyword>
<dbReference type="SUPFAM" id="SSF50249">
    <property type="entry name" value="Nucleic acid-binding proteins"/>
    <property type="match status" value="1"/>
</dbReference>
<evidence type="ECO:0000259" key="16">
    <source>
        <dbReference type="PROSITE" id="PS50160"/>
    </source>
</evidence>
<evidence type="ECO:0000256" key="2">
    <source>
        <dbReference type="ARBA" id="ARBA00022618"/>
    </source>
</evidence>
<dbReference type="InterPro" id="IPR012310">
    <property type="entry name" value="DNA_ligase_ATP-dep_cent"/>
</dbReference>
<evidence type="ECO:0000256" key="7">
    <source>
        <dbReference type="ARBA" id="ARBA00022840"/>
    </source>
</evidence>
<evidence type="ECO:0000313" key="18">
    <source>
        <dbReference type="Proteomes" id="UP000294558"/>
    </source>
</evidence>
<dbReference type="Gene3D" id="2.40.50.140">
    <property type="entry name" value="Nucleic acid-binding proteins"/>
    <property type="match status" value="1"/>
</dbReference>
<name>A0A4R7HY68_9ACTN</name>
<dbReference type="PANTHER" id="PTHR45674">
    <property type="entry name" value="DNA LIGASE 1/3 FAMILY MEMBER"/>
    <property type="match status" value="1"/>
</dbReference>
<dbReference type="Gene3D" id="1.10.3260.10">
    <property type="entry name" value="DNA ligase, ATP-dependent, N-terminal domain"/>
    <property type="match status" value="1"/>
</dbReference>
<dbReference type="Proteomes" id="UP000294558">
    <property type="component" value="Unassembled WGS sequence"/>
</dbReference>
<comment type="caution">
    <text evidence="17">The sequence shown here is derived from an EMBL/GenBank/DDBJ whole genome shotgun (WGS) entry which is preliminary data.</text>
</comment>
<keyword evidence="5 14" id="KW-0547">Nucleotide-binding</keyword>
<keyword evidence="7 14" id="KW-0067">ATP-binding</keyword>
<keyword evidence="18" id="KW-1185">Reference proteome</keyword>
<dbReference type="InterPro" id="IPR036599">
    <property type="entry name" value="DNA_ligase_N_sf"/>
</dbReference>
<feature type="domain" description="ATP-dependent DNA ligase family profile" evidence="16">
    <location>
        <begin position="294"/>
        <end position="407"/>
    </location>
</feature>
<dbReference type="SUPFAM" id="SSF56091">
    <property type="entry name" value="DNA ligase/mRNA capping enzyme, catalytic domain"/>
    <property type="match status" value="1"/>
</dbReference>
<dbReference type="Gene3D" id="3.30.470.30">
    <property type="entry name" value="DNA ligase/mRNA capping enzyme"/>
    <property type="match status" value="1"/>
</dbReference>
<dbReference type="GO" id="GO:0046872">
    <property type="term" value="F:metal ion binding"/>
    <property type="evidence" value="ECO:0007669"/>
    <property type="project" value="UniProtKB-KW"/>
</dbReference>
<dbReference type="RefSeq" id="WP_133870997.1">
    <property type="nucleotide sequence ID" value="NZ_SOAU01000001.1"/>
</dbReference>
<sequence length="501" mass="52931">MLFVELARTSAAVASTSKRSDKVAAFADVFGRLAPDEIAPAVAFATGSTLIGRLGVGWATLRDVRPEPATTPSLTIGDVDRAVVTLASISGAGSQARRRDVLHELLAAATEPEQRLIVGIIGGELRQGALDGVVAAGVAKAAGVAVGQVQRGAMFAGSLPAAARVALTAGQPGLAAIELTPAQPVQPMLASPATDVGDALSNTGLASVEWKLDGARIQAHRSGGEVKLFTRNLNDVTDRLEGVARTVLELPGGDLVLDGEVLGLDADGAPRRFQDTMGDFGADETGRGSGLRAFFFDVLHAGGSLVDEPLATRRDVLSETVPETSRLPSIITADADDAAAFLDRAIAAGHEGVMVKDLESAYDAGRRGGAWRKVKPVYTFDLVVLAVEWGHGRRQGWLSNLHLGARGSDNEFVMVGKTFKGLTDELLRWQTERFLGLELGREGHIVHVRPEQVVEIAVDGVQVSTRYPGGVALRFARVRQYRHDKSAADADTIDQVRSLLR</sequence>
<evidence type="ECO:0000256" key="12">
    <source>
        <dbReference type="ARBA" id="ARBA00034003"/>
    </source>
</evidence>
<evidence type="ECO:0000256" key="8">
    <source>
        <dbReference type="ARBA" id="ARBA00022842"/>
    </source>
</evidence>
<dbReference type="Pfam" id="PF01068">
    <property type="entry name" value="DNA_ligase_A_M"/>
    <property type="match status" value="1"/>
</dbReference>
<keyword evidence="10 14" id="KW-0234">DNA repair</keyword>
<evidence type="ECO:0000256" key="11">
    <source>
        <dbReference type="ARBA" id="ARBA00023306"/>
    </source>
</evidence>
<dbReference type="NCBIfam" id="TIGR00574">
    <property type="entry name" value="dnl1"/>
    <property type="match status" value="1"/>
</dbReference>
<evidence type="ECO:0000256" key="13">
    <source>
        <dbReference type="ARBA" id="ARBA00054532"/>
    </source>
</evidence>
<dbReference type="GO" id="GO:0006281">
    <property type="term" value="P:DNA repair"/>
    <property type="evidence" value="ECO:0007669"/>
    <property type="project" value="UniProtKB-KW"/>
</dbReference>
<dbReference type="InterPro" id="IPR000977">
    <property type="entry name" value="DNA_ligase_ATP-dep"/>
</dbReference>
<dbReference type="AlphaFoldDB" id="A0A4R7HY68"/>
<dbReference type="GO" id="GO:0051301">
    <property type="term" value="P:cell division"/>
    <property type="evidence" value="ECO:0007669"/>
    <property type="project" value="UniProtKB-KW"/>
</dbReference>
<evidence type="ECO:0000256" key="9">
    <source>
        <dbReference type="ARBA" id="ARBA00023172"/>
    </source>
</evidence>
<gene>
    <name evidence="17" type="ORF">BDK89_1276</name>
</gene>
<keyword evidence="9 14" id="KW-0233">DNA recombination</keyword>
<dbReference type="PANTHER" id="PTHR45674:SF13">
    <property type="entry name" value="DNA LIGASE-RELATED"/>
    <property type="match status" value="1"/>
</dbReference>
<dbReference type="PROSITE" id="PS50160">
    <property type="entry name" value="DNA_LIGASE_A3"/>
    <property type="match status" value="1"/>
</dbReference>
<evidence type="ECO:0000256" key="14">
    <source>
        <dbReference type="RuleBase" id="RU000617"/>
    </source>
</evidence>
<keyword evidence="1 14" id="KW-0436">Ligase</keyword>
<dbReference type="InterPro" id="IPR016059">
    <property type="entry name" value="DNA_ligase_ATP-dep_CS"/>
</dbReference>
<dbReference type="NCBIfam" id="NF002868">
    <property type="entry name" value="PRK03180.1"/>
    <property type="match status" value="1"/>
</dbReference>
<keyword evidence="3" id="KW-0235">DNA replication</keyword>
<reference evidence="17 18" key="1">
    <citation type="submission" date="2019-03" db="EMBL/GenBank/DDBJ databases">
        <title>Sequencing the genomes of 1000 actinobacteria strains.</title>
        <authorList>
            <person name="Klenk H.-P."/>
        </authorList>
    </citation>
    <scope>NUCLEOTIDE SEQUENCE [LARGE SCALE GENOMIC DNA]</scope>
    <source>
        <strain evidence="17 18">DSM 18936</strain>
    </source>
</reference>
<dbReference type="Pfam" id="PF04679">
    <property type="entry name" value="DNA_ligase_A_C"/>
    <property type="match status" value="1"/>
</dbReference>
<dbReference type="EMBL" id="SOAU01000001">
    <property type="protein sequence ID" value="TDT15700.1"/>
    <property type="molecule type" value="Genomic_DNA"/>
</dbReference>
<evidence type="ECO:0000256" key="5">
    <source>
        <dbReference type="ARBA" id="ARBA00022741"/>
    </source>
</evidence>
<comment type="similarity">
    <text evidence="15">Belongs to the ATP-dependent DNA ligase family.</text>
</comment>
<keyword evidence="2" id="KW-0132">Cell division</keyword>
<dbReference type="PROSITE" id="PS00697">
    <property type="entry name" value="DNA_LIGASE_A1"/>
    <property type="match status" value="1"/>
</dbReference>
<evidence type="ECO:0000256" key="4">
    <source>
        <dbReference type="ARBA" id="ARBA00022723"/>
    </source>
</evidence>
<dbReference type="OrthoDB" id="3733803at2"/>
<comment type="function">
    <text evidence="13">DNA ligase that seals nicks in double-stranded DNA during DNA replication, DNA recombination and DNA repair.</text>
</comment>
<dbReference type="Pfam" id="PF04675">
    <property type="entry name" value="DNA_ligase_A_N"/>
    <property type="match status" value="1"/>
</dbReference>
<organism evidence="17 18">
    <name type="scientific">Ilumatobacter fluminis</name>
    <dbReference type="NCBI Taxonomy" id="467091"/>
    <lineage>
        <taxon>Bacteria</taxon>
        <taxon>Bacillati</taxon>
        <taxon>Actinomycetota</taxon>
        <taxon>Acidimicrobiia</taxon>
        <taxon>Acidimicrobiales</taxon>
        <taxon>Ilumatobacteraceae</taxon>
        <taxon>Ilumatobacter</taxon>
    </lineage>
</organism>
<evidence type="ECO:0000256" key="3">
    <source>
        <dbReference type="ARBA" id="ARBA00022705"/>
    </source>
</evidence>
<dbReference type="GO" id="GO:0006310">
    <property type="term" value="P:DNA recombination"/>
    <property type="evidence" value="ECO:0007669"/>
    <property type="project" value="UniProtKB-KW"/>
</dbReference>
<dbReference type="InterPro" id="IPR012309">
    <property type="entry name" value="DNA_ligase_ATP-dep_C"/>
</dbReference>
<evidence type="ECO:0000256" key="15">
    <source>
        <dbReference type="RuleBase" id="RU004196"/>
    </source>
</evidence>
<accession>A0A4R7HY68</accession>
<dbReference type="GO" id="GO:0071897">
    <property type="term" value="P:DNA biosynthetic process"/>
    <property type="evidence" value="ECO:0007669"/>
    <property type="project" value="InterPro"/>
</dbReference>